<evidence type="ECO:0008006" key="3">
    <source>
        <dbReference type="Google" id="ProtNLM"/>
    </source>
</evidence>
<sequence length="226" mass="23286">MKSGHGTHRDLAWALKQQAARTGQSTPAVRGADWRLATVTAVGSDGTVTADGVVCRRLETYTFPLVGDVIVITQAGIGNYVTPGRIDSGSGTGWQPYTPAWTGSTTNPVVGANGALVGRWTRLPNRTAIVSVRLATGSSTTYGSGTYAFSLPIASADDIVEYSGTARLSAGATYIGQVAVGANSSAVNVTFPTAATPANASNMTPTLPATLASGHILRFNLTYQHA</sequence>
<gene>
    <name evidence="1" type="ORF">ACFQ5X_29000</name>
</gene>
<dbReference type="EMBL" id="JBHTMM010000043">
    <property type="protein sequence ID" value="MFD1309887.1"/>
    <property type="molecule type" value="Genomic_DNA"/>
</dbReference>
<reference evidence="2" key="1">
    <citation type="journal article" date="2019" name="Int. J. Syst. Evol. Microbiol.">
        <title>The Global Catalogue of Microorganisms (GCM) 10K type strain sequencing project: providing services to taxonomists for standard genome sequencing and annotation.</title>
        <authorList>
            <consortium name="The Broad Institute Genomics Platform"/>
            <consortium name="The Broad Institute Genome Sequencing Center for Infectious Disease"/>
            <person name="Wu L."/>
            <person name="Ma J."/>
        </authorList>
    </citation>
    <scope>NUCLEOTIDE SEQUENCE [LARGE SCALE GENOMIC DNA]</scope>
    <source>
        <strain evidence="2">CGMCC 4.7020</strain>
    </source>
</reference>
<comment type="caution">
    <text evidence="1">The sequence shown here is derived from an EMBL/GenBank/DDBJ whole genome shotgun (WGS) entry which is preliminary data.</text>
</comment>
<name>A0ABW3XJU4_9ACTN</name>
<evidence type="ECO:0000313" key="1">
    <source>
        <dbReference type="EMBL" id="MFD1309887.1"/>
    </source>
</evidence>
<dbReference type="RefSeq" id="WP_381329355.1">
    <property type="nucleotide sequence ID" value="NZ_JBHTMM010000043.1"/>
</dbReference>
<protein>
    <recommendedName>
        <fullName evidence="3">Minor tail protein</fullName>
    </recommendedName>
</protein>
<proteinExistence type="predicted"/>
<organism evidence="1 2">
    <name type="scientific">Streptomyces kaempferi</name>
    <dbReference type="NCBI Taxonomy" id="333725"/>
    <lineage>
        <taxon>Bacteria</taxon>
        <taxon>Bacillati</taxon>
        <taxon>Actinomycetota</taxon>
        <taxon>Actinomycetes</taxon>
        <taxon>Kitasatosporales</taxon>
        <taxon>Streptomycetaceae</taxon>
        <taxon>Streptomyces</taxon>
    </lineage>
</organism>
<keyword evidence="2" id="KW-1185">Reference proteome</keyword>
<accession>A0ABW3XJU4</accession>
<dbReference type="Proteomes" id="UP001597058">
    <property type="component" value="Unassembled WGS sequence"/>
</dbReference>
<evidence type="ECO:0000313" key="2">
    <source>
        <dbReference type="Proteomes" id="UP001597058"/>
    </source>
</evidence>